<feature type="region of interest" description="Disordered" evidence="2">
    <location>
        <begin position="1965"/>
        <end position="2022"/>
    </location>
</feature>
<dbReference type="SUPFAM" id="SSF103473">
    <property type="entry name" value="MFS general substrate transporter"/>
    <property type="match status" value="1"/>
</dbReference>
<dbReference type="InterPro" id="IPR019734">
    <property type="entry name" value="TPR_rpt"/>
</dbReference>
<feature type="transmembrane region" description="Helical" evidence="3">
    <location>
        <begin position="970"/>
        <end position="988"/>
    </location>
</feature>
<feature type="compositionally biased region" description="Low complexity" evidence="2">
    <location>
        <begin position="1965"/>
        <end position="1976"/>
    </location>
</feature>
<feature type="region of interest" description="Disordered" evidence="2">
    <location>
        <begin position="1874"/>
        <end position="1895"/>
    </location>
</feature>
<feature type="compositionally biased region" description="Basic and acidic residues" evidence="2">
    <location>
        <begin position="1981"/>
        <end position="1991"/>
    </location>
</feature>
<feature type="compositionally biased region" description="Acidic residues" evidence="2">
    <location>
        <begin position="32"/>
        <end position="48"/>
    </location>
</feature>
<keyword evidence="5" id="KW-1185">Reference proteome</keyword>
<dbReference type="PANTHER" id="PTHR10098">
    <property type="entry name" value="RAPSYN-RELATED"/>
    <property type="match status" value="1"/>
</dbReference>
<dbReference type="InterPro" id="IPR011990">
    <property type="entry name" value="TPR-like_helical_dom_sf"/>
</dbReference>
<protein>
    <submittedName>
        <fullName evidence="4">MdtG protein</fullName>
    </submittedName>
</protein>
<dbReference type="OrthoDB" id="438262at2759"/>
<evidence type="ECO:0000256" key="3">
    <source>
        <dbReference type="SAM" id="Phobius"/>
    </source>
</evidence>
<dbReference type="GO" id="GO:0022857">
    <property type="term" value="F:transmembrane transporter activity"/>
    <property type="evidence" value="ECO:0007669"/>
    <property type="project" value="InterPro"/>
</dbReference>
<keyword evidence="3" id="KW-0812">Transmembrane</keyword>
<feature type="compositionally biased region" description="Basic and acidic residues" evidence="2">
    <location>
        <begin position="1123"/>
        <end position="1137"/>
    </location>
</feature>
<proteinExistence type="predicted"/>
<keyword evidence="3" id="KW-0472">Membrane</keyword>
<dbReference type="Gene3D" id="1.20.1250.20">
    <property type="entry name" value="MFS general substrate transporter like domains"/>
    <property type="match status" value="1"/>
</dbReference>
<dbReference type="Pfam" id="PF07690">
    <property type="entry name" value="MFS_1"/>
    <property type="match status" value="1"/>
</dbReference>
<evidence type="ECO:0000313" key="4">
    <source>
        <dbReference type="EMBL" id="CAE7807166.1"/>
    </source>
</evidence>
<dbReference type="EMBL" id="CAJNJA010045141">
    <property type="protein sequence ID" value="CAE7807166.1"/>
    <property type="molecule type" value="Genomic_DNA"/>
</dbReference>
<dbReference type="PANTHER" id="PTHR10098:SF108">
    <property type="entry name" value="TETRATRICOPEPTIDE REPEAT PROTEIN 28"/>
    <property type="match status" value="1"/>
</dbReference>
<keyword evidence="1" id="KW-0175">Coiled coil</keyword>
<keyword evidence="3" id="KW-1133">Transmembrane helix</keyword>
<feature type="transmembrane region" description="Helical" evidence="3">
    <location>
        <begin position="833"/>
        <end position="852"/>
    </location>
</feature>
<feature type="region of interest" description="Disordered" evidence="2">
    <location>
        <begin position="1924"/>
        <end position="1950"/>
    </location>
</feature>
<dbReference type="InterPro" id="IPR036259">
    <property type="entry name" value="MFS_trans_sf"/>
</dbReference>
<accession>A0A812Z218</accession>
<feature type="coiled-coil region" evidence="1">
    <location>
        <begin position="279"/>
        <end position="320"/>
    </location>
</feature>
<evidence type="ECO:0000256" key="1">
    <source>
        <dbReference type="SAM" id="Coils"/>
    </source>
</evidence>
<dbReference type="Pfam" id="PF13424">
    <property type="entry name" value="TPR_12"/>
    <property type="match status" value="1"/>
</dbReference>
<dbReference type="InterPro" id="IPR011701">
    <property type="entry name" value="MFS"/>
</dbReference>
<feature type="compositionally biased region" description="Low complexity" evidence="2">
    <location>
        <begin position="1097"/>
        <end position="1115"/>
    </location>
</feature>
<dbReference type="Proteomes" id="UP000601435">
    <property type="component" value="Unassembled WGS sequence"/>
</dbReference>
<evidence type="ECO:0000313" key="5">
    <source>
        <dbReference type="Proteomes" id="UP000601435"/>
    </source>
</evidence>
<dbReference type="Gene3D" id="1.25.40.10">
    <property type="entry name" value="Tetratricopeptide repeat domain"/>
    <property type="match status" value="3"/>
</dbReference>
<feature type="transmembrane region" description="Helical" evidence="3">
    <location>
        <begin position="912"/>
        <end position="930"/>
    </location>
</feature>
<feature type="transmembrane region" description="Helical" evidence="3">
    <location>
        <begin position="1000"/>
        <end position="1019"/>
    </location>
</feature>
<feature type="region of interest" description="Disordered" evidence="2">
    <location>
        <begin position="1"/>
        <end position="48"/>
    </location>
</feature>
<dbReference type="SUPFAM" id="SSF48452">
    <property type="entry name" value="TPR-like"/>
    <property type="match status" value="3"/>
</dbReference>
<gene>
    <name evidence="4" type="primary">mdtG</name>
    <name evidence="4" type="ORF">SNEC2469_LOCUS23877</name>
</gene>
<feature type="coiled-coil region" evidence="1">
    <location>
        <begin position="166"/>
        <end position="232"/>
    </location>
</feature>
<dbReference type="SMART" id="SM00028">
    <property type="entry name" value="TPR"/>
    <property type="match status" value="6"/>
</dbReference>
<feature type="region of interest" description="Disordered" evidence="2">
    <location>
        <begin position="1090"/>
        <end position="1137"/>
    </location>
</feature>
<name>A0A812Z218_9DINO</name>
<feature type="compositionally biased region" description="Low complexity" evidence="2">
    <location>
        <begin position="19"/>
        <end position="29"/>
    </location>
</feature>
<organism evidence="4 5">
    <name type="scientific">Symbiodinium necroappetens</name>
    <dbReference type="NCBI Taxonomy" id="1628268"/>
    <lineage>
        <taxon>Eukaryota</taxon>
        <taxon>Sar</taxon>
        <taxon>Alveolata</taxon>
        <taxon>Dinophyceae</taxon>
        <taxon>Suessiales</taxon>
        <taxon>Symbiodiniaceae</taxon>
        <taxon>Symbiodinium</taxon>
    </lineage>
</organism>
<sequence>MAPVPTWPRKALAGHKRSPSTTSTLTESTQMPDEEMDEVDDLLEDSDDDLEIPEEALEVAVAQSFAKKALPSAWAEGKGAATQRWEEAENLIAALDFPMREHMSKRKMWDAPQAASGTSELASSIELGSVMAVLWTQVASVAGWVCQPTSSDHVTNDQILQLQSALDEMRLLLNHEQRVSQELKAQVRDERRRAEMLQREMQDKLELQDHEMKSLLAELETAKAALQQKKNEFPRPMEETSEKPSQVHHHVLKQRECETELLAALLEHATKQATACPAVKKESTALQQLRSELEVAQGKASEAQEATEELRQQLQQEKVSRLEVEHLLELQRESLVREVHHRKTFEAQVAEFLQLLGQRNALHAMLIQWFEVEQLLELQRESLMRDQRKACEAEVADFLWRVISRKARAELQHLNELQREERLQQPQERRLRENESNTCRAQHKGLPIRAVQYVPHLVGEPFPFPESDPQGYYKSVFQKLHQRDLPLIGNAMQADTLRIRPWPLAPRNRNEAHAPFLELMRQQGICKLVPTFHLAKHYAEMLKQGKTSPETNSDSHLATDFIRFGGTVDGNVLEEIEMVGWSLDLSLDLFKLLPLVRTDCTLEPKDESYSMYKSMLEVIVAWVRQQGIAGSAAPALREVPLLVPLDLSQIDWTQRMVEAKLMTLLQCMEQWSSPVFGQFQDIPRTRWLLSFALPYEMEYEDCQGEQNLRCFPFETLLSQLATRLSQTNTSAVIMVGTQALKPDPSNNPNPVQDYGTETEPAHGWESHITSAGAKLCYISFVSMLMEDYQLDDLHGFDANLAVLCFWILPAFKDLEPFGSPAQVLEMGANAFDIATMSTVVVFGSVLVALFLVGHYRAPSGSSDYNHKSASYLSSIVSNSSAIDFDFVVYNLTQMIFSPFIGTLSDRVGRKRILIMALLGGAFVSFLQAKAENLTQMLVVRAVGGIAASSGPVETAYLMEESTSEKELREVLVLQRIVVTLGAILGPLVAKVFSHLSFQDLCYLIVASNIVGAFIGIFFYSAGQLSKVSELVSLEDTHLGYPEALVETGLQDQKSSQEHETDQALLMVLLCVLMGVSGGVVGYRDGASPESARRRIRSSGSSLSGNHLGNRPRPVGVGPGKASKKADDAAKLGTDLQKKGKDNGMKMLEAAGAITAAVAQIGKTGPDFIEALRSLGASWSEAAGLLAAGGSGGDSGPWGKAADLAKTASGKASGATLKAAMDLAKEVGASWTEKLTPITVADLSSSKTEDEAALKAAADAPQKITDTRQKAAALVKASLAQLQMESPQSEDALKNAKDALASFRELNVPEGEATALRAVAVASLGVDAFGALQAANQSLKTFKELGHGKGQVAALHSIAMAHLGKDSTDDCVFRAMEGLKLSRQVGDRMREYAILATIVEAYLIQGAGKRGLSSAQEALAVAKGLGEKLLEAKAQCLVAKAAGLCSAAESAAGVAAAQEALKMYQSMGLKSKESEALAALGAACMAKEDPAEALREGQGLADKFRQAGDKKEESSVMLAIAKIHKDSKELDQALRAAQEAVTCAKASNDRTAEAKALQATALIRLEKEEPGEALRAAEQACGLYRNQAFPSRASRNAEIACLKAMVDAQAAMGSADEGMRLASEQQRRYKSLKEKKGEGSAFLMMGKLHQLRGDLEEALNCLVQCPALFLAVGDRKGEGEAWLGIAKIHLGKGDVQQAQRAAEECALAYRKLGDKKGRAEAAQLVSDVHFALASIGQGNPQEALRAAQEAVQLYQELGEKTQTAISLHILANANLMTKNFDDALKTAQDSETAFRALRDTAGEAGSMMLQSGAHLGRQDFEEAKRCAKESRDLFKSAGDFQGEDSIEDFLDHVEGYEKGRQNLDDFRGFAMRRTDPTVAKGAGPKRERAPRKPRQISNISDIELIKMDSSKEGKVTLAFFDAFESRSAGGGKPPPKAEAGSKGPGGLALGAPEKEPVLYSVRWVQASAGKSGASPGPKKGRREFTKEEDKRLVSTASLGAPKDSFGPYGRSERLEAVSGKRGV</sequence>
<comment type="caution">
    <text evidence="4">The sequence shown here is derived from an EMBL/GenBank/DDBJ whole genome shotgun (WGS) entry which is preliminary data.</text>
</comment>
<evidence type="ECO:0000256" key="2">
    <source>
        <dbReference type="SAM" id="MobiDB-lite"/>
    </source>
</evidence>
<reference evidence="4" key="1">
    <citation type="submission" date="2021-02" db="EMBL/GenBank/DDBJ databases">
        <authorList>
            <person name="Dougan E. K."/>
            <person name="Rhodes N."/>
            <person name="Thang M."/>
            <person name="Chan C."/>
        </authorList>
    </citation>
    <scope>NUCLEOTIDE SEQUENCE</scope>
</reference>